<organism evidence="1 2">
    <name type="scientific">Ruminiclostridium papyrosolvens DSM 2782</name>
    <dbReference type="NCBI Taxonomy" id="588581"/>
    <lineage>
        <taxon>Bacteria</taxon>
        <taxon>Bacillati</taxon>
        <taxon>Bacillota</taxon>
        <taxon>Clostridia</taxon>
        <taxon>Eubacteriales</taxon>
        <taxon>Oscillospiraceae</taxon>
        <taxon>Ruminiclostridium</taxon>
    </lineage>
</organism>
<protein>
    <submittedName>
        <fullName evidence="1">Uncharacterized protein</fullName>
    </submittedName>
</protein>
<evidence type="ECO:0000313" key="2">
    <source>
        <dbReference type="Proteomes" id="UP000003860"/>
    </source>
</evidence>
<gene>
    <name evidence="1" type="ORF">Cpap_2575</name>
</gene>
<comment type="caution">
    <text evidence="1">The sequence shown here is derived from an EMBL/GenBank/DDBJ whole genome shotgun (WGS) entry which is preliminary data.</text>
</comment>
<dbReference type="Proteomes" id="UP000003860">
    <property type="component" value="Unassembled WGS sequence"/>
</dbReference>
<dbReference type="AlphaFoldDB" id="F1TBL9"/>
<proteinExistence type="predicted"/>
<keyword evidence="2" id="KW-1185">Reference proteome</keyword>
<dbReference type="RefSeq" id="WP_004618586.1">
    <property type="nucleotide sequence ID" value="NZ_ACXX02000004.1"/>
</dbReference>
<reference evidence="1" key="2">
    <citation type="submission" date="2011-01" db="EMBL/GenBank/DDBJ databases">
        <title>The Non-contiguous Finished genome of Clostridium papyrosolvens.</title>
        <authorList>
            <person name="Lucas S."/>
            <person name="Copeland A."/>
            <person name="Lapidus A."/>
            <person name="Cheng J.-F."/>
            <person name="Goodwin L."/>
            <person name="Pitluck S."/>
            <person name="Misra M."/>
            <person name="Chertkov O."/>
            <person name="Detter J.C."/>
            <person name="Han C."/>
            <person name="Tapia R."/>
            <person name="Land M."/>
            <person name="Hauser L."/>
            <person name="Kyrpides N."/>
            <person name="Ivanova N."/>
            <person name="Pagani I."/>
            <person name="Mouttaki H."/>
            <person name="He Z."/>
            <person name="Zhou J."/>
            <person name="Hemme C.L."/>
            <person name="Woyke T."/>
        </authorList>
    </citation>
    <scope>NUCLEOTIDE SEQUENCE [LARGE SCALE GENOMIC DNA]</scope>
    <source>
        <strain evidence="1">DSM 2782</strain>
    </source>
</reference>
<dbReference type="eggNOG" id="ENOG50344AF">
    <property type="taxonomic scope" value="Bacteria"/>
</dbReference>
<dbReference type="OrthoDB" id="9841107at2"/>
<dbReference type="EMBL" id="ACXX02000004">
    <property type="protein sequence ID" value="EGD48423.1"/>
    <property type="molecule type" value="Genomic_DNA"/>
</dbReference>
<name>F1TBL9_9FIRM</name>
<dbReference type="STRING" id="588581.Cpap_2575"/>
<sequence length="100" mass="11758">MEVNMIVTIWDRISPINEISAEWVLENREDIKREPNVLLFSNPETLNIDWIEFPSTLITIMNTAAEFNPVNETLEPLEIGHLWLQYLYKINHPETPPLNE</sequence>
<accession>F1TBL9</accession>
<reference evidence="1" key="1">
    <citation type="submission" date="2009-07" db="EMBL/GenBank/DDBJ databases">
        <authorList>
            <consortium name="US DOE Joint Genome Institute (JGI-PGF)"/>
            <person name="Lucas S."/>
            <person name="Copeland A."/>
            <person name="Lapidus A."/>
            <person name="Glavina del Rio T."/>
            <person name="Tice H."/>
            <person name="Bruce D."/>
            <person name="Goodwin L."/>
            <person name="Pitluck S."/>
            <person name="Larimer F."/>
            <person name="Land M.L."/>
            <person name="Mouttaki H."/>
            <person name="He Z."/>
            <person name="Zhou J."/>
            <person name="Hemme C.L."/>
        </authorList>
    </citation>
    <scope>NUCLEOTIDE SEQUENCE [LARGE SCALE GENOMIC DNA]</scope>
    <source>
        <strain evidence="1">DSM 2782</strain>
    </source>
</reference>
<evidence type="ECO:0000313" key="1">
    <source>
        <dbReference type="EMBL" id="EGD48423.1"/>
    </source>
</evidence>